<dbReference type="AlphaFoldDB" id="A0A2P5VV76"/>
<name>A0A2P5VV76_GOSBA</name>
<dbReference type="OrthoDB" id="1748627at2759"/>
<dbReference type="EMBL" id="KZ670711">
    <property type="protein sequence ID" value="PPR82742.1"/>
    <property type="molecule type" value="Genomic_DNA"/>
</dbReference>
<gene>
    <name evidence="1" type="ORF">GOBAR_AA37972</name>
</gene>
<proteinExistence type="predicted"/>
<sequence length="146" mass="16264">MESNGLGSKGLNPDANLEVLKKPSEPHFNRSPGIASVSGFLTRCCEENAEKQRIESQEEEEDGVSFRMIVLSDEETFAVTVILDANRCIVSSFQVRSLLSSNSIRWVILSNSLCAMLSSTVPGKNREMRAENKMQRWGNVWIEIGV</sequence>
<organism evidence="1 2">
    <name type="scientific">Gossypium barbadense</name>
    <name type="common">Sea Island cotton</name>
    <name type="synonym">Hibiscus barbadensis</name>
    <dbReference type="NCBI Taxonomy" id="3634"/>
    <lineage>
        <taxon>Eukaryota</taxon>
        <taxon>Viridiplantae</taxon>
        <taxon>Streptophyta</taxon>
        <taxon>Embryophyta</taxon>
        <taxon>Tracheophyta</taxon>
        <taxon>Spermatophyta</taxon>
        <taxon>Magnoliopsida</taxon>
        <taxon>eudicotyledons</taxon>
        <taxon>Gunneridae</taxon>
        <taxon>Pentapetalae</taxon>
        <taxon>rosids</taxon>
        <taxon>malvids</taxon>
        <taxon>Malvales</taxon>
        <taxon>Malvaceae</taxon>
        <taxon>Malvoideae</taxon>
        <taxon>Gossypium</taxon>
    </lineage>
</organism>
<reference evidence="1 2" key="1">
    <citation type="submission" date="2015-01" db="EMBL/GenBank/DDBJ databases">
        <title>Genome of allotetraploid Gossypium barbadense reveals genomic plasticity and fiber elongation in cotton evolution.</title>
        <authorList>
            <person name="Chen X."/>
            <person name="Liu X."/>
            <person name="Zhao B."/>
            <person name="Zheng H."/>
            <person name="Hu Y."/>
            <person name="Lu G."/>
            <person name="Yang C."/>
            <person name="Chen J."/>
            <person name="Shan C."/>
            <person name="Zhang L."/>
            <person name="Zhou Y."/>
            <person name="Wang L."/>
            <person name="Guo W."/>
            <person name="Bai Y."/>
            <person name="Ruan J."/>
            <person name="Shangguan X."/>
            <person name="Mao Y."/>
            <person name="Jiang J."/>
            <person name="Zhu Y."/>
            <person name="Lei J."/>
            <person name="Kang H."/>
            <person name="Chen S."/>
            <person name="He X."/>
            <person name="Wang R."/>
            <person name="Wang Y."/>
            <person name="Chen J."/>
            <person name="Wang L."/>
            <person name="Yu S."/>
            <person name="Wang B."/>
            <person name="Wei J."/>
            <person name="Song S."/>
            <person name="Lu X."/>
            <person name="Gao Z."/>
            <person name="Gu W."/>
            <person name="Deng X."/>
            <person name="Ma D."/>
            <person name="Wang S."/>
            <person name="Liang W."/>
            <person name="Fang L."/>
            <person name="Cai C."/>
            <person name="Zhu X."/>
            <person name="Zhou B."/>
            <person name="Zhang Y."/>
            <person name="Chen Z."/>
            <person name="Xu S."/>
            <person name="Zhu R."/>
            <person name="Wang S."/>
            <person name="Zhang T."/>
            <person name="Zhao G."/>
        </authorList>
    </citation>
    <scope>NUCLEOTIDE SEQUENCE [LARGE SCALE GENOMIC DNA]</scope>
    <source>
        <strain evidence="2">cv. Xinhai21</strain>
        <tissue evidence="1">Leaf</tissue>
    </source>
</reference>
<protein>
    <submittedName>
        <fullName evidence="1">Uncharacterized protein</fullName>
    </submittedName>
</protein>
<accession>A0A2P5VV76</accession>
<dbReference type="Proteomes" id="UP000239757">
    <property type="component" value="Unassembled WGS sequence"/>
</dbReference>
<evidence type="ECO:0000313" key="2">
    <source>
        <dbReference type="Proteomes" id="UP000239757"/>
    </source>
</evidence>
<evidence type="ECO:0000313" key="1">
    <source>
        <dbReference type="EMBL" id="PPR82742.1"/>
    </source>
</evidence>